<evidence type="ECO:0000313" key="2">
    <source>
        <dbReference type="Proteomes" id="UP001259587"/>
    </source>
</evidence>
<evidence type="ECO:0000313" key="1">
    <source>
        <dbReference type="EMBL" id="MDR6711249.1"/>
    </source>
</evidence>
<accession>A0ACC6JYJ9</accession>
<dbReference type="Proteomes" id="UP001259587">
    <property type="component" value="Unassembled WGS sequence"/>
</dbReference>
<gene>
    <name evidence="1" type="ORF">J2W83_000839</name>
</gene>
<keyword evidence="2" id="KW-1185">Reference proteome</keyword>
<proteinExistence type="predicted"/>
<dbReference type="EMBL" id="JAVDTH010000003">
    <property type="protein sequence ID" value="MDR6711249.1"/>
    <property type="molecule type" value="Genomic_DNA"/>
</dbReference>
<name>A0ACC6JYJ9_9PSED</name>
<sequence>MVIQSSHDKDLAGPLCQAARQQPNGKFGTCVITYILPILEQCQVVGISRMASSTTTWLQP</sequence>
<comment type="caution">
    <text evidence="1">The sequence shown here is derived from an EMBL/GenBank/DDBJ whole genome shotgun (WGS) entry which is preliminary data.</text>
</comment>
<protein>
    <submittedName>
        <fullName evidence="1">Uncharacterized protein</fullName>
    </submittedName>
</protein>
<organism evidence="1 2">
    <name type="scientific">Pseudomonas hunanensis</name>
    <dbReference type="NCBI Taxonomy" id="1247546"/>
    <lineage>
        <taxon>Bacteria</taxon>
        <taxon>Pseudomonadati</taxon>
        <taxon>Pseudomonadota</taxon>
        <taxon>Gammaproteobacteria</taxon>
        <taxon>Pseudomonadales</taxon>
        <taxon>Pseudomonadaceae</taxon>
        <taxon>Pseudomonas</taxon>
    </lineage>
</organism>
<reference evidence="1" key="1">
    <citation type="submission" date="2023-07" db="EMBL/GenBank/DDBJ databases">
        <title>Sorghum-associated microbial communities from plants grown in Nebraska, USA.</title>
        <authorList>
            <person name="Schachtman D."/>
        </authorList>
    </citation>
    <scope>NUCLEOTIDE SEQUENCE</scope>
    <source>
        <strain evidence="1">BE56</strain>
    </source>
</reference>